<gene>
    <name evidence="2" type="ORF">DDW44_30950</name>
</gene>
<dbReference type="RefSeq" id="WP_108908602.1">
    <property type="nucleotide sequence ID" value="NZ_CP029188.1"/>
</dbReference>
<feature type="compositionally biased region" description="Basic residues" evidence="1">
    <location>
        <begin position="80"/>
        <end position="95"/>
    </location>
</feature>
<feature type="region of interest" description="Disordered" evidence="1">
    <location>
        <begin position="61"/>
        <end position="95"/>
    </location>
</feature>
<sequence length="95" mass="10400">MTQIRLMDSDPGKAERTAAAVQRALEASPEVVVGNVAMVPNKRGPGARWYMEVLLLEARGSAARGEDQEVTVERDDARPRSSRRALPRGGRTLRS</sequence>
<dbReference type="EMBL" id="CP029188">
    <property type="protein sequence ID" value="AWI32734.1"/>
    <property type="molecule type" value="Genomic_DNA"/>
</dbReference>
<reference evidence="2 3" key="1">
    <citation type="submission" date="2018-05" db="EMBL/GenBank/DDBJ databases">
        <title>Complete genome sequence of sponge-derived Streptomyces sp. HNM0039.</title>
        <authorList>
            <person name="Huang X."/>
            <person name="Zhou S."/>
        </authorList>
    </citation>
    <scope>NUCLEOTIDE SEQUENCE [LARGE SCALE GENOMIC DNA]</scope>
    <source>
        <strain evidence="2 3">HNM0039</strain>
    </source>
</reference>
<name>A0A2S1T231_9ACTN</name>
<accession>A0A2S1T231</accession>
<evidence type="ECO:0000313" key="2">
    <source>
        <dbReference type="EMBL" id="AWI32734.1"/>
    </source>
</evidence>
<evidence type="ECO:0000256" key="1">
    <source>
        <dbReference type="SAM" id="MobiDB-lite"/>
    </source>
</evidence>
<dbReference type="AlphaFoldDB" id="A0A2S1T231"/>
<keyword evidence="3" id="KW-1185">Reference proteome</keyword>
<dbReference type="Proteomes" id="UP000244900">
    <property type="component" value="Chromosome"/>
</dbReference>
<protein>
    <submittedName>
        <fullName evidence="2">Uncharacterized protein</fullName>
    </submittedName>
</protein>
<feature type="compositionally biased region" description="Basic and acidic residues" evidence="1">
    <location>
        <begin position="64"/>
        <end position="79"/>
    </location>
</feature>
<dbReference type="OrthoDB" id="4328225at2"/>
<dbReference type="KEGG" id="stir:DDW44_30950"/>
<proteinExistence type="predicted"/>
<evidence type="ECO:0000313" key="3">
    <source>
        <dbReference type="Proteomes" id="UP000244900"/>
    </source>
</evidence>
<organism evidence="2 3">
    <name type="scientific">Streptomyces tirandamycinicus</name>
    <dbReference type="NCBI Taxonomy" id="2174846"/>
    <lineage>
        <taxon>Bacteria</taxon>
        <taxon>Bacillati</taxon>
        <taxon>Actinomycetota</taxon>
        <taxon>Actinomycetes</taxon>
        <taxon>Kitasatosporales</taxon>
        <taxon>Streptomycetaceae</taxon>
        <taxon>Streptomyces</taxon>
    </lineage>
</organism>